<evidence type="ECO:0000313" key="9">
    <source>
        <dbReference type="Proteomes" id="UP001596391"/>
    </source>
</evidence>
<dbReference type="PROSITE" id="PS51318">
    <property type="entry name" value="TAT"/>
    <property type="match status" value="1"/>
</dbReference>
<feature type="domain" description="Beta-galactosidase galactose-binding" evidence="7">
    <location>
        <begin position="608"/>
        <end position="676"/>
    </location>
</feature>
<evidence type="ECO:0000256" key="2">
    <source>
        <dbReference type="ARBA" id="ARBA00022801"/>
    </source>
</evidence>
<keyword evidence="9" id="KW-1185">Reference proteome</keyword>
<comment type="similarity">
    <text evidence="1 5">Belongs to the glycosyl hydrolase 35 family.</text>
</comment>
<dbReference type="InterPro" id="IPR006311">
    <property type="entry name" value="TAT_signal"/>
</dbReference>
<dbReference type="SUPFAM" id="SSF49785">
    <property type="entry name" value="Galactose-binding domain-like"/>
    <property type="match status" value="1"/>
</dbReference>
<keyword evidence="3 4" id="KW-0326">Glycosidase</keyword>
<dbReference type="Pfam" id="PF21467">
    <property type="entry name" value="BetaGal_gal-bd"/>
    <property type="match status" value="1"/>
</dbReference>
<dbReference type="PROSITE" id="PS01182">
    <property type="entry name" value="GLYCOSYL_HYDROL_F35"/>
    <property type="match status" value="1"/>
</dbReference>
<evidence type="ECO:0000256" key="1">
    <source>
        <dbReference type="ARBA" id="ARBA00009809"/>
    </source>
</evidence>
<accession>A0ABW1Z3Q1</accession>
<gene>
    <name evidence="8" type="ORF">ACFQBQ_00970</name>
</gene>
<organism evidence="8 9">
    <name type="scientific">Granulicella cerasi</name>
    <dbReference type="NCBI Taxonomy" id="741063"/>
    <lineage>
        <taxon>Bacteria</taxon>
        <taxon>Pseudomonadati</taxon>
        <taxon>Acidobacteriota</taxon>
        <taxon>Terriglobia</taxon>
        <taxon>Terriglobales</taxon>
        <taxon>Acidobacteriaceae</taxon>
        <taxon>Granulicella</taxon>
    </lineage>
</organism>
<dbReference type="SUPFAM" id="SSF51445">
    <property type="entry name" value="(Trans)glycosidases"/>
    <property type="match status" value="1"/>
</dbReference>
<dbReference type="InterPro" id="IPR019801">
    <property type="entry name" value="Glyco_hydro_35_CS"/>
</dbReference>
<name>A0ABW1Z3Q1_9BACT</name>
<dbReference type="EMBL" id="JBHSWI010000001">
    <property type="protein sequence ID" value="MFC6644185.1"/>
    <property type="molecule type" value="Genomic_DNA"/>
</dbReference>
<dbReference type="Gene3D" id="2.60.120.260">
    <property type="entry name" value="Galactose-binding domain-like"/>
    <property type="match status" value="2"/>
</dbReference>
<dbReference type="InterPro" id="IPR001944">
    <property type="entry name" value="Glycoside_Hdrlase_35"/>
</dbReference>
<evidence type="ECO:0000259" key="6">
    <source>
        <dbReference type="Pfam" id="PF01301"/>
    </source>
</evidence>
<comment type="caution">
    <text evidence="8">The sequence shown here is derived from an EMBL/GenBank/DDBJ whole genome shotgun (WGS) entry which is preliminary data.</text>
</comment>
<evidence type="ECO:0000256" key="3">
    <source>
        <dbReference type="ARBA" id="ARBA00023295"/>
    </source>
</evidence>
<comment type="catalytic activity">
    <reaction evidence="4">
        <text>Hydrolysis of terminal non-reducing beta-D-galactose residues in beta-D-galactosides.</text>
        <dbReference type="EC" id="3.2.1.23"/>
    </reaction>
</comment>
<sequence>MAFTRRTFLQSTALAAAHVGAARGFGLHALSESAAVRFDARSLIVHGKRVLLLCGELHYSRSTPEMWPALLDHCVALGLNAISTYCFWNIHEPQPGHFHFTEDADLRLFLRLCAERKLFVFLRVGPYCCAEWNFGGFPVWLRDVPGITFRTLNAPYQQRVASYLTRLTEEVRPFLASNGGPIVLVQVENEYSHISKRYGAEGQQYLRWMVELAERIGLGKVPLTQCEGSAQGALATANSDTVTPEHVDEMHVAAPNAPALWSELYPSWYALWGQPHPTPRQPQTLATAILNFLSAGGAGFNYYMWHGGTNFGRTAMYLQTTSYDFDAPLEEYGSPSALGLELGRLHSALHTAQPLLLEGARERKALSATQTEATWTHAGDTLTLALDTAGGGTAELRLNGRTLYKTSAAAPPKPQNWTTVATNFSWQHAAEPLPRAAHPHTSAEEPVEQLLLTHDTTDYCWYSTTIEGPIRSGAELAIPYGGDLFYLYLNSQLVERNLGSLYENRGPIVPHSDRYPFIVANHHDNEHDDGYRFVFKLPAMPPGHHRIDLLSVAIGLIKGDWQIGYPMNMERKGIWQGVQLDGKPLHGWTMTPGLRGPQAETAHAADGLTWYTTSFSLPLASQSHEDVYRLDATGLTKGSLELNGHALGRHWLLSPAGSDQPSQRYYHVPRAWLKEHNTLRIFDEQGGTPTLLSLQRRRGG</sequence>
<dbReference type="PRINTS" id="PR00742">
    <property type="entry name" value="GLHYDRLASE35"/>
</dbReference>
<dbReference type="Pfam" id="PF01301">
    <property type="entry name" value="Glyco_hydro_35"/>
    <property type="match status" value="1"/>
</dbReference>
<keyword evidence="2 4" id="KW-0378">Hydrolase</keyword>
<dbReference type="Proteomes" id="UP001596391">
    <property type="component" value="Unassembled WGS sequence"/>
</dbReference>
<dbReference type="InterPro" id="IPR017853">
    <property type="entry name" value="GH"/>
</dbReference>
<evidence type="ECO:0000313" key="8">
    <source>
        <dbReference type="EMBL" id="MFC6644185.1"/>
    </source>
</evidence>
<dbReference type="GO" id="GO:0004565">
    <property type="term" value="F:beta-galactosidase activity"/>
    <property type="evidence" value="ECO:0007669"/>
    <property type="project" value="UniProtKB-EC"/>
</dbReference>
<evidence type="ECO:0000256" key="4">
    <source>
        <dbReference type="RuleBase" id="RU000675"/>
    </source>
</evidence>
<dbReference type="InterPro" id="IPR031330">
    <property type="entry name" value="Gly_Hdrlase_35_cat"/>
</dbReference>
<dbReference type="PANTHER" id="PTHR23421">
    <property type="entry name" value="BETA-GALACTOSIDASE RELATED"/>
    <property type="match status" value="1"/>
</dbReference>
<dbReference type="Gene3D" id="3.20.20.80">
    <property type="entry name" value="Glycosidases"/>
    <property type="match status" value="1"/>
</dbReference>
<dbReference type="EC" id="3.2.1.23" evidence="4"/>
<evidence type="ECO:0000256" key="5">
    <source>
        <dbReference type="RuleBase" id="RU003679"/>
    </source>
</evidence>
<proteinExistence type="inferred from homology"/>
<protein>
    <recommendedName>
        <fullName evidence="4">Beta-galactosidase</fullName>
        <ecNumber evidence="4">3.2.1.23</ecNumber>
    </recommendedName>
</protein>
<feature type="domain" description="Glycoside hydrolase 35 catalytic" evidence="6">
    <location>
        <begin position="42"/>
        <end position="346"/>
    </location>
</feature>
<reference evidence="9" key="1">
    <citation type="journal article" date="2019" name="Int. J. Syst. Evol. Microbiol.">
        <title>The Global Catalogue of Microorganisms (GCM) 10K type strain sequencing project: providing services to taxonomists for standard genome sequencing and annotation.</title>
        <authorList>
            <consortium name="The Broad Institute Genomics Platform"/>
            <consortium name="The Broad Institute Genome Sequencing Center for Infectious Disease"/>
            <person name="Wu L."/>
            <person name="Ma J."/>
        </authorList>
    </citation>
    <scope>NUCLEOTIDE SEQUENCE [LARGE SCALE GENOMIC DNA]</scope>
    <source>
        <strain evidence="9">CGMCC 1.16026</strain>
    </source>
</reference>
<evidence type="ECO:0000259" key="7">
    <source>
        <dbReference type="Pfam" id="PF21467"/>
    </source>
</evidence>
<dbReference type="InterPro" id="IPR008979">
    <property type="entry name" value="Galactose-bd-like_sf"/>
</dbReference>
<dbReference type="InterPro" id="IPR048913">
    <property type="entry name" value="BetaGal_gal-bd"/>
</dbReference>
<dbReference type="RefSeq" id="WP_263372128.1">
    <property type="nucleotide sequence ID" value="NZ_JAGSYD010000004.1"/>
</dbReference>